<keyword evidence="2" id="KW-1185">Reference proteome</keyword>
<evidence type="ECO:0000313" key="1">
    <source>
        <dbReference type="EMBL" id="KAI4323062.1"/>
    </source>
</evidence>
<gene>
    <name evidence="1" type="ORF">L6164_022697</name>
</gene>
<sequence>MAASAGNNLYLEGLDVARRSATKLFLERNPGFDATVDASDVVGGHVLEIFGELLGFLTTQTARDMIQNEAVALRFHRIIGDLHFYRFKPEWVSSVERHVAETLYDARNIDESGQIQKYASAVQQRVLYHEQSLQSTRTQLNQVEKELDRAKRELQAIVARMDALPQEGKCVIGVPNTTCRRRQA</sequence>
<accession>A0ACB9MGC7</accession>
<organism evidence="1 2">
    <name type="scientific">Bauhinia variegata</name>
    <name type="common">Purple orchid tree</name>
    <name type="synonym">Phanera variegata</name>
    <dbReference type="NCBI Taxonomy" id="167791"/>
    <lineage>
        <taxon>Eukaryota</taxon>
        <taxon>Viridiplantae</taxon>
        <taxon>Streptophyta</taxon>
        <taxon>Embryophyta</taxon>
        <taxon>Tracheophyta</taxon>
        <taxon>Spermatophyta</taxon>
        <taxon>Magnoliopsida</taxon>
        <taxon>eudicotyledons</taxon>
        <taxon>Gunneridae</taxon>
        <taxon>Pentapetalae</taxon>
        <taxon>rosids</taxon>
        <taxon>fabids</taxon>
        <taxon>Fabales</taxon>
        <taxon>Fabaceae</taxon>
        <taxon>Cercidoideae</taxon>
        <taxon>Cercideae</taxon>
        <taxon>Bauhiniinae</taxon>
        <taxon>Bauhinia</taxon>
    </lineage>
</organism>
<comment type="caution">
    <text evidence="1">The sequence shown here is derived from an EMBL/GenBank/DDBJ whole genome shotgun (WGS) entry which is preliminary data.</text>
</comment>
<dbReference type="EMBL" id="CM039434">
    <property type="protein sequence ID" value="KAI4323062.1"/>
    <property type="molecule type" value="Genomic_DNA"/>
</dbReference>
<proteinExistence type="predicted"/>
<evidence type="ECO:0000313" key="2">
    <source>
        <dbReference type="Proteomes" id="UP000828941"/>
    </source>
</evidence>
<dbReference type="Proteomes" id="UP000828941">
    <property type="component" value="Chromosome 9"/>
</dbReference>
<name>A0ACB9MGC7_BAUVA</name>
<reference evidence="1 2" key="1">
    <citation type="journal article" date="2022" name="DNA Res.">
        <title>Chromosomal-level genome assembly of the orchid tree Bauhinia variegata (Leguminosae; Cercidoideae) supports the allotetraploid origin hypothesis of Bauhinia.</title>
        <authorList>
            <person name="Zhong Y."/>
            <person name="Chen Y."/>
            <person name="Zheng D."/>
            <person name="Pang J."/>
            <person name="Liu Y."/>
            <person name="Luo S."/>
            <person name="Meng S."/>
            <person name="Qian L."/>
            <person name="Wei D."/>
            <person name="Dai S."/>
            <person name="Zhou R."/>
        </authorList>
    </citation>
    <scope>NUCLEOTIDE SEQUENCE [LARGE SCALE GENOMIC DNA]</scope>
    <source>
        <strain evidence="1">BV-YZ2020</strain>
    </source>
</reference>
<protein>
    <submittedName>
        <fullName evidence="1">Uncharacterized protein</fullName>
    </submittedName>
</protein>